<dbReference type="InterPro" id="IPR032466">
    <property type="entry name" value="Metal_Hydrolase"/>
</dbReference>
<evidence type="ECO:0000256" key="1">
    <source>
        <dbReference type="ARBA" id="ARBA00023239"/>
    </source>
</evidence>
<dbReference type="OrthoDB" id="1407586at2"/>
<dbReference type="SUPFAM" id="SSF51556">
    <property type="entry name" value="Metallo-dependent hydrolases"/>
    <property type="match status" value="1"/>
</dbReference>
<protein>
    <submittedName>
        <fullName evidence="3">Amidohydrolase 2</fullName>
    </submittedName>
</protein>
<gene>
    <name evidence="3" type="ordered locus">Dacet_0455</name>
</gene>
<reference evidence="3 4" key="1">
    <citation type="journal article" date="2010" name="Stand. Genomic Sci.">
        <title>Complete genome sequence of Denitrovibrio acetiphilus type strain (N2460).</title>
        <authorList>
            <person name="Kiss H."/>
            <person name="Lang E."/>
            <person name="Lapidus A."/>
            <person name="Copeland A."/>
            <person name="Nolan M."/>
            <person name="Glavina Del Rio T."/>
            <person name="Chen F."/>
            <person name="Lucas S."/>
            <person name="Tice H."/>
            <person name="Cheng J.F."/>
            <person name="Han C."/>
            <person name="Goodwin L."/>
            <person name="Pitluck S."/>
            <person name="Liolios K."/>
            <person name="Pati A."/>
            <person name="Ivanova N."/>
            <person name="Mavromatis K."/>
            <person name="Chen A."/>
            <person name="Palaniappan K."/>
            <person name="Land M."/>
            <person name="Hauser L."/>
            <person name="Chang Y.J."/>
            <person name="Jeffries C.D."/>
            <person name="Detter J.C."/>
            <person name="Brettin T."/>
            <person name="Spring S."/>
            <person name="Rohde M."/>
            <person name="Goker M."/>
            <person name="Woyke T."/>
            <person name="Bristow J."/>
            <person name="Eisen J.A."/>
            <person name="Markowitz V."/>
            <person name="Hugenholtz P."/>
            <person name="Kyrpides N.C."/>
            <person name="Klenk H.P."/>
        </authorList>
    </citation>
    <scope>NUCLEOTIDE SEQUENCE [LARGE SCALE GENOMIC DNA]</scope>
    <source>
        <strain evidence="4">DSM 12809 / NBRC 114555 / N2460</strain>
    </source>
</reference>
<dbReference type="GO" id="GO:0019748">
    <property type="term" value="P:secondary metabolic process"/>
    <property type="evidence" value="ECO:0007669"/>
    <property type="project" value="TreeGrafter"/>
</dbReference>
<evidence type="ECO:0000259" key="2">
    <source>
        <dbReference type="Pfam" id="PF04909"/>
    </source>
</evidence>
<keyword evidence="4" id="KW-1185">Reference proteome</keyword>
<dbReference type="PaxDb" id="522772-Dacet_0455"/>
<dbReference type="KEGG" id="dap:Dacet_0455"/>
<dbReference type="Pfam" id="PF04909">
    <property type="entry name" value="Amidohydro_2"/>
    <property type="match status" value="1"/>
</dbReference>
<sequence length="280" mass="31597">MKIIDSEIHILHPEACKASFAKYSEEPVVQAVHMHKDFDAVRDMMSFKALDSSMRKNNIANGLLMGLSWLDPGIQRENNDYIKELVKADRRFKGLYIPNLSDIKQAAKEIEQLDESTFIGIELLPTWQGVHINDAELQPVVDAVTARDMFMMVHTHHMTQTATGDTPSRFFSFTAANPDLKIIAQHMGGLVCLYAEIPHIKEMLKNVTYITSVSSTMRFVEFAAEICNSNIVFGTDFPFNHCHDQSTQIRYIQNSGMSDAAKENILYKTAERLFGFGASV</sequence>
<dbReference type="HOGENOM" id="CLU_992973_0_0_0"/>
<dbReference type="PANTHER" id="PTHR21240">
    <property type="entry name" value="2-AMINO-3-CARBOXYLMUCONATE-6-SEMIALDEHYDE DECARBOXYLASE"/>
    <property type="match status" value="1"/>
</dbReference>
<feature type="domain" description="Amidohydrolase-related" evidence="2">
    <location>
        <begin position="68"/>
        <end position="276"/>
    </location>
</feature>
<dbReference type="InterPro" id="IPR032465">
    <property type="entry name" value="ACMSD"/>
</dbReference>
<evidence type="ECO:0000313" key="4">
    <source>
        <dbReference type="Proteomes" id="UP000002012"/>
    </source>
</evidence>
<name>D4H3G9_DENA2</name>
<organism evidence="3 4">
    <name type="scientific">Denitrovibrio acetiphilus (strain DSM 12809 / NBRC 114555 / N2460)</name>
    <dbReference type="NCBI Taxonomy" id="522772"/>
    <lineage>
        <taxon>Bacteria</taxon>
        <taxon>Pseudomonadati</taxon>
        <taxon>Deferribacterota</taxon>
        <taxon>Deferribacteres</taxon>
        <taxon>Deferribacterales</taxon>
        <taxon>Geovibrionaceae</taxon>
        <taxon>Denitrovibrio</taxon>
    </lineage>
</organism>
<dbReference type="Proteomes" id="UP000002012">
    <property type="component" value="Chromosome"/>
</dbReference>
<dbReference type="eggNOG" id="COG2159">
    <property type="taxonomic scope" value="Bacteria"/>
</dbReference>
<dbReference type="GO" id="GO:0016831">
    <property type="term" value="F:carboxy-lyase activity"/>
    <property type="evidence" value="ECO:0007669"/>
    <property type="project" value="InterPro"/>
</dbReference>
<keyword evidence="3" id="KW-0378">Hydrolase</keyword>
<dbReference type="AlphaFoldDB" id="D4H3G9"/>
<dbReference type="EMBL" id="CP001968">
    <property type="protein sequence ID" value="ADD67253.1"/>
    <property type="molecule type" value="Genomic_DNA"/>
</dbReference>
<keyword evidence="1" id="KW-0456">Lyase</keyword>
<dbReference type="STRING" id="522772.Dacet_0455"/>
<dbReference type="RefSeq" id="WP_013009797.1">
    <property type="nucleotide sequence ID" value="NC_013943.1"/>
</dbReference>
<accession>D4H3G9</accession>
<dbReference type="GO" id="GO:0005737">
    <property type="term" value="C:cytoplasm"/>
    <property type="evidence" value="ECO:0007669"/>
    <property type="project" value="TreeGrafter"/>
</dbReference>
<dbReference type="PANTHER" id="PTHR21240:SF28">
    <property type="entry name" value="ISO-OROTATE DECARBOXYLASE (EUROFUNG)"/>
    <property type="match status" value="1"/>
</dbReference>
<dbReference type="GO" id="GO:0016787">
    <property type="term" value="F:hydrolase activity"/>
    <property type="evidence" value="ECO:0007669"/>
    <property type="project" value="UniProtKB-KW"/>
</dbReference>
<evidence type="ECO:0000313" key="3">
    <source>
        <dbReference type="EMBL" id="ADD67253.1"/>
    </source>
</evidence>
<dbReference type="InParanoid" id="D4H3G9"/>
<dbReference type="InterPro" id="IPR006680">
    <property type="entry name" value="Amidohydro-rel"/>
</dbReference>
<proteinExistence type="predicted"/>
<dbReference type="Gene3D" id="3.20.20.140">
    <property type="entry name" value="Metal-dependent hydrolases"/>
    <property type="match status" value="1"/>
</dbReference>